<feature type="chain" id="PRO_5039127657" evidence="1">
    <location>
        <begin position="18"/>
        <end position="117"/>
    </location>
</feature>
<organism evidence="2 3">
    <name type="scientific">Mycolicibacterium insubricum</name>
    <dbReference type="NCBI Taxonomy" id="444597"/>
    <lineage>
        <taxon>Bacteria</taxon>
        <taxon>Bacillati</taxon>
        <taxon>Actinomycetota</taxon>
        <taxon>Actinomycetes</taxon>
        <taxon>Mycobacteriales</taxon>
        <taxon>Mycobacteriaceae</taxon>
        <taxon>Mycolicibacterium</taxon>
    </lineage>
</organism>
<dbReference type="EMBL" id="MVHS01000039">
    <property type="protein sequence ID" value="ORA68041.1"/>
    <property type="molecule type" value="Genomic_DNA"/>
</dbReference>
<name>A0A1X0D6L4_9MYCO</name>
<proteinExistence type="predicted"/>
<gene>
    <name evidence="2" type="ORF">BST26_15080</name>
</gene>
<dbReference type="STRING" id="444597.BST26_15080"/>
<keyword evidence="1" id="KW-0732">Signal</keyword>
<reference evidence="2 3" key="1">
    <citation type="submission" date="2016-12" db="EMBL/GenBank/DDBJ databases">
        <title>The new phylogeny of genus Mycobacterium.</title>
        <authorList>
            <person name="Tortoli E."/>
            <person name="Trovato A."/>
            <person name="Cirillo D.M."/>
        </authorList>
    </citation>
    <scope>NUCLEOTIDE SEQUENCE [LARGE SCALE GENOMIC DNA]</scope>
    <source>
        <strain evidence="2 3">DSM 45130</strain>
    </source>
</reference>
<accession>A0A1X0D6L4</accession>
<evidence type="ECO:0000313" key="2">
    <source>
        <dbReference type="EMBL" id="ORA68041.1"/>
    </source>
</evidence>
<sequence>MALPAAALLTYAPPALADDHVTYEVVSDYVQVADIEYQDVAGRLWAFQAPLPWRTDAAVSAVRDAPPTGSQVRADWRSAAAPGRWLTVRIIYQGTVICQSTLDLGNATCYGATPRIT</sequence>
<comment type="caution">
    <text evidence="2">The sequence shown here is derived from an EMBL/GenBank/DDBJ whole genome shotgun (WGS) entry which is preliminary data.</text>
</comment>
<feature type="signal peptide" evidence="1">
    <location>
        <begin position="1"/>
        <end position="17"/>
    </location>
</feature>
<dbReference type="OrthoDB" id="4619761at2"/>
<keyword evidence="3" id="KW-1185">Reference proteome</keyword>
<evidence type="ECO:0000256" key="1">
    <source>
        <dbReference type="SAM" id="SignalP"/>
    </source>
</evidence>
<dbReference type="Proteomes" id="UP000192801">
    <property type="component" value="Unassembled WGS sequence"/>
</dbReference>
<dbReference type="InterPro" id="IPR038468">
    <property type="entry name" value="MmpS_C"/>
</dbReference>
<dbReference type="AlphaFoldDB" id="A0A1X0D6L4"/>
<evidence type="ECO:0000313" key="3">
    <source>
        <dbReference type="Proteomes" id="UP000192801"/>
    </source>
</evidence>
<protein>
    <submittedName>
        <fullName evidence="2">Uncharacterized protein</fullName>
    </submittedName>
</protein>
<dbReference type="Gene3D" id="2.60.40.2880">
    <property type="entry name" value="MmpS1-5, C-terminal soluble domain"/>
    <property type="match status" value="1"/>
</dbReference>